<dbReference type="Pfam" id="PF00505">
    <property type="entry name" value="HMG_box"/>
    <property type="match status" value="1"/>
</dbReference>
<dbReference type="PANTHER" id="PTHR13059">
    <property type="entry name" value="HMG-BOX TRANSCRIPTION FACTOR BBX"/>
    <property type="match status" value="1"/>
</dbReference>
<dbReference type="GO" id="GO:0000977">
    <property type="term" value="F:RNA polymerase II transcription regulatory region sequence-specific DNA binding"/>
    <property type="evidence" value="ECO:0007669"/>
    <property type="project" value="TreeGrafter"/>
</dbReference>
<dbReference type="SMART" id="SM00398">
    <property type="entry name" value="HMG"/>
    <property type="match status" value="1"/>
</dbReference>
<comment type="caution">
    <text evidence="9">The sequence shown here is derived from an EMBL/GenBank/DDBJ whole genome shotgun (WGS) entry which is preliminary data.</text>
</comment>
<organism evidence="9 10">
    <name type="scientific">Pomacea canaliculata</name>
    <name type="common">Golden apple snail</name>
    <dbReference type="NCBI Taxonomy" id="400727"/>
    <lineage>
        <taxon>Eukaryota</taxon>
        <taxon>Metazoa</taxon>
        <taxon>Spiralia</taxon>
        <taxon>Lophotrochozoa</taxon>
        <taxon>Mollusca</taxon>
        <taxon>Gastropoda</taxon>
        <taxon>Caenogastropoda</taxon>
        <taxon>Architaenioglossa</taxon>
        <taxon>Ampullarioidea</taxon>
        <taxon>Ampullariidae</taxon>
        <taxon>Pomacea</taxon>
    </lineage>
</organism>
<dbReference type="InterPro" id="IPR036910">
    <property type="entry name" value="HMG_box_dom_sf"/>
</dbReference>
<evidence type="ECO:0000256" key="7">
    <source>
        <dbReference type="SAM" id="MobiDB-lite"/>
    </source>
</evidence>
<evidence type="ECO:0000256" key="6">
    <source>
        <dbReference type="PROSITE-ProRule" id="PRU00267"/>
    </source>
</evidence>
<keyword evidence="10" id="KW-1185">Reference proteome</keyword>
<feature type="region of interest" description="Disordered" evidence="7">
    <location>
        <begin position="88"/>
        <end position="124"/>
    </location>
</feature>
<dbReference type="STRING" id="400727.A0A2T7P237"/>
<dbReference type="GO" id="GO:0000981">
    <property type="term" value="F:DNA-binding transcription factor activity, RNA polymerase II-specific"/>
    <property type="evidence" value="ECO:0007669"/>
    <property type="project" value="TreeGrafter"/>
</dbReference>
<evidence type="ECO:0000256" key="1">
    <source>
        <dbReference type="ARBA" id="ARBA00022553"/>
    </source>
</evidence>
<proteinExistence type="predicted"/>
<evidence type="ECO:0000313" key="9">
    <source>
        <dbReference type="EMBL" id="PVD27481.1"/>
    </source>
</evidence>
<feature type="DNA-binding region" description="HMG box" evidence="6">
    <location>
        <begin position="19"/>
        <end position="87"/>
    </location>
</feature>
<dbReference type="GO" id="GO:0005634">
    <property type="term" value="C:nucleus"/>
    <property type="evidence" value="ECO:0007669"/>
    <property type="project" value="UniProtKB-UniRule"/>
</dbReference>
<feature type="domain" description="HMG box" evidence="8">
    <location>
        <begin position="19"/>
        <end position="87"/>
    </location>
</feature>
<sequence>MDVCEGGADKLEGGEKRDIRRPMNAFLIFCKRHRSMVREKHPERDNRSVTRILGDLWANLAMEEKVIYTNLAKQYKDAFMKANPDYKWHSSEKLPQPAKMSTRPTNTRVLGSSSGAEGPPQGSIVSGQLADPDKMGGLSLLLMAGQHSMAGRERSSPASVLERRMTSPDLSSSNSALLQLAEMCSTELHGKRPDTSILRCAPPKKRARHWSYSDCGQTDLPEQKSPFLLKGESLSATVLDCPSKKSSLELACSEDVQVSKKHSLDIPCSEDTEVKASSYRACLLFGSICDDATCPSCNRAISPCLQKHIDGKLKPMHPVSPLKAGSAREGLTCRGIDNTNECDEERDMQQVRPGQQSAGASACLLPNHDQGVARALLADIGMPPKKKFTKLQVSQQKEKINWQRSGLGVTQTQGLQYKESWKGQEEHPLTFA</sequence>
<dbReference type="SUPFAM" id="SSF47095">
    <property type="entry name" value="HMG-box"/>
    <property type="match status" value="1"/>
</dbReference>
<keyword evidence="1" id="KW-0597">Phosphoprotein</keyword>
<dbReference type="CDD" id="cd21989">
    <property type="entry name" value="HMG-box_HBP2"/>
    <property type="match status" value="1"/>
</dbReference>
<keyword evidence="5 6" id="KW-0539">Nucleus</keyword>
<dbReference type="InterPro" id="IPR052412">
    <property type="entry name" value="CC-Dev_Transcription_Reg"/>
</dbReference>
<dbReference type="PANTHER" id="PTHR13059:SF10">
    <property type="entry name" value="HMG BOX TRANSCRIPTION FACTOR BBX"/>
    <property type="match status" value="1"/>
</dbReference>
<dbReference type="PROSITE" id="PS50118">
    <property type="entry name" value="HMG_BOX_2"/>
    <property type="match status" value="1"/>
</dbReference>
<accession>A0A2T7P237</accession>
<evidence type="ECO:0000313" key="10">
    <source>
        <dbReference type="Proteomes" id="UP000245119"/>
    </source>
</evidence>
<evidence type="ECO:0000256" key="2">
    <source>
        <dbReference type="ARBA" id="ARBA00023015"/>
    </source>
</evidence>
<evidence type="ECO:0000259" key="8">
    <source>
        <dbReference type="PROSITE" id="PS50118"/>
    </source>
</evidence>
<keyword evidence="2" id="KW-0805">Transcription regulation</keyword>
<protein>
    <recommendedName>
        <fullName evidence="8">HMG box domain-containing protein</fullName>
    </recommendedName>
</protein>
<name>A0A2T7P237_POMCA</name>
<keyword evidence="4" id="KW-0804">Transcription</keyword>
<dbReference type="InterPro" id="IPR049523">
    <property type="entry name" value="BBX_HMG-box"/>
</dbReference>
<dbReference type="InterPro" id="IPR009071">
    <property type="entry name" value="HMG_box_dom"/>
</dbReference>
<keyword evidence="3 6" id="KW-0238">DNA-binding</keyword>
<dbReference type="EMBL" id="PZQS01000007">
    <property type="protein sequence ID" value="PVD27481.1"/>
    <property type="molecule type" value="Genomic_DNA"/>
</dbReference>
<dbReference type="Gene3D" id="1.10.30.10">
    <property type="entry name" value="High mobility group box domain"/>
    <property type="match status" value="1"/>
</dbReference>
<dbReference type="AlphaFoldDB" id="A0A2T7P237"/>
<dbReference type="Proteomes" id="UP000245119">
    <property type="component" value="Linkage Group LG7"/>
</dbReference>
<gene>
    <name evidence="9" type="ORF">C0Q70_12642</name>
</gene>
<reference evidence="9 10" key="1">
    <citation type="submission" date="2018-04" db="EMBL/GenBank/DDBJ databases">
        <title>The genome of golden apple snail Pomacea canaliculata provides insight into stress tolerance and invasive adaptation.</title>
        <authorList>
            <person name="Liu C."/>
            <person name="Liu B."/>
            <person name="Ren Y."/>
            <person name="Zhang Y."/>
            <person name="Wang H."/>
            <person name="Li S."/>
            <person name="Jiang F."/>
            <person name="Yin L."/>
            <person name="Zhang G."/>
            <person name="Qian W."/>
            <person name="Fan W."/>
        </authorList>
    </citation>
    <scope>NUCLEOTIDE SEQUENCE [LARGE SCALE GENOMIC DNA]</scope>
    <source>
        <strain evidence="9">SZHN2017</strain>
        <tissue evidence="9">Muscle</tissue>
    </source>
</reference>
<dbReference type="OrthoDB" id="2377365at2759"/>
<feature type="compositionally biased region" description="Polar residues" evidence="7">
    <location>
        <begin position="102"/>
        <end position="115"/>
    </location>
</feature>
<evidence type="ECO:0000256" key="3">
    <source>
        <dbReference type="ARBA" id="ARBA00023125"/>
    </source>
</evidence>
<evidence type="ECO:0000256" key="5">
    <source>
        <dbReference type="ARBA" id="ARBA00023242"/>
    </source>
</evidence>
<evidence type="ECO:0000256" key="4">
    <source>
        <dbReference type="ARBA" id="ARBA00023163"/>
    </source>
</evidence>